<dbReference type="CDD" id="cd01949">
    <property type="entry name" value="GGDEF"/>
    <property type="match status" value="1"/>
</dbReference>
<dbReference type="InterPro" id="IPR043128">
    <property type="entry name" value="Rev_trsase/Diguanyl_cyclase"/>
</dbReference>
<dbReference type="PANTHER" id="PTHR33121:SF71">
    <property type="entry name" value="OXYGEN SENSOR PROTEIN DOSP"/>
    <property type="match status" value="1"/>
</dbReference>
<dbReference type="SUPFAM" id="SSF103190">
    <property type="entry name" value="Sensory domain-like"/>
    <property type="match status" value="1"/>
</dbReference>
<dbReference type="InterPro" id="IPR029787">
    <property type="entry name" value="Nucleotide_cyclase"/>
</dbReference>
<accession>A0A4R6X0U9</accession>
<dbReference type="SMART" id="SM00304">
    <property type="entry name" value="HAMP"/>
    <property type="match status" value="1"/>
</dbReference>
<dbReference type="CDD" id="cd01948">
    <property type="entry name" value="EAL"/>
    <property type="match status" value="1"/>
</dbReference>
<dbReference type="PANTHER" id="PTHR33121">
    <property type="entry name" value="CYCLIC DI-GMP PHOSPHODIESTERASE PDEF"/>
    <property type="match status" value="1"/>
</dbReference>
<dbReference type="GO" id="GO:0007165">
    <property type="term" value="P:signal transduction"/>
    <property type="evidence" value="ECO:0007669"/>
    <property type="project" value="InterPro"/>
</dbReference>
<keyword evidence="6" id="KW-1185">Reference proteome</keyword>
<feature type="transmembrane region" description="Helical" evidence="1">
    <location>
        <begin position="281"/>
        <end position="302"/>
    </location>
</feature>
<keyword evidence="1" id="KW-1133">Transmembrane helix</keyword>
<feature type="domain" description="HAMP" evidence="3">
    <location>
        <begin position="304"/>
        <end position="357"/>
    </location>
</feature>
<dbReference type="SUPFAM" id="SSF141868">
    <property type="entry name" value="EAL domain-like"/>
    <property type="match status" value="1"/>
</dbReference>
<sequence>MSSLPRWMHVRLSVRFILMTLLLLVLIQTVGFWIVQGAVERYVREDIQHSISVSERVWNKLIIQNHQQLEEGAELLASDFGFRSAVASQDENTIASALVNSSHRIGASVAILVDQQWHLKASSKDDMMQSNKLAALIDDLAKARQEKGEEAYITALYSGVPTQFVVVPVRAPRLLGYVIMGFAIERDMVAEARDLSGIDVVLMSNNKESDVNVLASSERLEQHFLQDIPGQFFLENLALDMRVAEDTYVSVIHGQQVIGGFLSLAFMKSLEEAGTQFDELFHQYLVITLIGLVVFAVAVTWLSRRVARPLERLTDATGALEQGNYDVEVSGVRRTDEVGELARSFDGMRSSIKQQQETITKLAYNDALTGLPNRLSFRSKVAQMIQSGEYDALSVITINLDRFKQINDVLGYEMGDEILKATATRLLGESCSGHEKLARVSGDEFSVLVLPNEDSASHVASSLLARLNQPLEIDNNLIDLSASIGIATWPLDASGCDDLINASQVAMYTAKRRSEDIVVYKSDFVTSTPESLSLLSELRRAVTNNELRVYLQPKVSTANHKVVAAEALVRWQHPEKGLVPPYKFVPFAEQTGFIREITKWMISALAEQWQALQQENRLFRVSVNLSTRDLLSPSFPDYVRQTLDTFDVPTSGVCLEITESAIMDDPAFAEQTLAKLSNMGFRLSIDDFGTGYSSLGYLKRLPVNELKVDQSFVFGMMDDANDRTIVQSTIDLAHNLGLDVVAEGVETAEMYQVLGELGCEEAQGYFIGKPMPIEAFLTWREQWQEEHIEA</sequence>
<dbReference type="PROSITE" id="PS50885">
    <property type="entry name" value="HAMP"/>
    <property type="match status" value="1"/>
</dbReference>
<dbReference type="CDD" id="cd06225">
    <property type="entry name" value="HAMP"/>
    <property type="match status" value="1"/>
</dbReference>
<dbReference type="EMBL" id="SNZA01000004">
    <property type="protein sequence ID" value="TDR12462.1"/>
    <property type="molecule type" value="Genomic_DNA"/>
</dbReference>
<dbReference type="NCBIfam" id="TIGR00254">
    <property type="entry name" value="GGDEF"/>
    <property type="match status" value="1"/>
</dbReference>
<dbReference type="Pfam" id="PF14827">
    <property type="entry name" value="dCache_3"/>
    <property type="match status" value="1"/>
</dbReference>
<dbReference type="Proteomes" id="UP000295729">
    <property type="component" value="Unassembled WGS sequence"/>
</dbReference>
<proteinExistence type="predicted"/>
<dbReference type="Pfam" id="PF00990">
    <property type="entry name" value="GGDEF"/>
    <property type="match status" value="1"/>
</dbReference>
<dbReference type="SUPFAM" id="SSF158472">
    <property type="entry name" value="HAMP domain-like"/>
    <property type="match status" value="1"/>
</dbReference>
<dbReference type="InterPro" id="IPR050706">
    <property type="entry name" value="Cyclic-di-GMP_PDE-like"/>
</dbReference>
<dbReference type="InterPro" id="IPR003660">
    <property type="entry name" value="HAMP_dom"/>
</dbReference>
<dbReference type="Gene3D" id="6.10.340.10">
    <property type="match status" value="1"/>
</dbReference>
<protein>
    <submittedName>
        <fullName evidence="5">Diguanylate cyclase/phosphodiesterase</fullName>
    </submittedName>
</protein>
<reference evidence="5 6" key="1">
    <citation type="submission" date="2019-03" db="EMBL/GenBank/DDBJ databases">
        <title>Genomic Encyclopedia of Type Strains, Phase IV (KMG-IV): sequencing the most valuable type-strain genomes for metagenomic binning, comparative biology and taxonomic classification.</title>
        <authorList>
            <person name="Goeker M."/>
        </authorList>
    </citation>
    <scope>NUCLEOTIDE SEQUENCE [LARGE SCALE GENOMIC DNA]</scope>
    <source>
        <strain evidence="5 6">DSM 5604</strain>
    </source>
</reference>
<comment type="caution">
    <text evidence="5">The sequence shown here is derived from an EMBL/GenBank/DDBJ whole genome shotgun (WGS) entry which is preliminary data.</text>
</comment>
<dbReference type="Pfam" id="PF00672">
    <property type="entry name" value="HAMP"/>
    <property type="match status" value="1"/>
</dbReference>
<evidence type="ECO:0000256" key="1">
    <source>
        <dbReference type="SAM" id="Phobius"/>
    </source>
</evidence>
<dbReference type="InterPro" id="IPR001633">
    <property type="entry name" value="EAL_dom"/>
</dbReference>
<dbReference type="Pfam" id="PF00563">
    <property type="entry name" value="EAL"/>
    <property type="match status" value="1"/>
</dbReference>
<dbReference type="Gene3D" id="3.30.70.270">
    <property type="match status" value="1"/>
</dbReference>
<dbReference type="InterPro" id="IPR035919">
    <property type="entry name" value="EAL_sf"/>
</dbReference>
<keyword evidence="1" id="KW-0812">Transmembrane</keyword>
<dbReference type="PROSITE" id="PS50883">
    <property type="entry name" value="EAL"/>
    <property type="match status" value="1"/>
</dbReference>
<evidence type="ECO:0000259" key="2">
    <source>
        <dbReference type="PROSITE" id="PS50883"/>
    </source>
</evidence>
<dbReference type="PROSITE" id="PS50887">
    <property type="entry name" value="GGDEF"/>
    <property type="match status" value="1"/>
</dbReference>
<evidence type="ECO:0000313" key="6">
    <source>
        <dbReference type="Proteomes" id="UP000295729"/>
    </source>
</evidence>
<evidence type="ECO:0000259" key="3">
    <source>
        <dbReference type="PROSITE" id="PS50885"/>
    </source>
</evidence>
<dbReference type="SUPFAM" id="SSF55073">
    <property type="entry name" value="Nucleotide cyclase"/>
    <property type="match status" value="1"/>
</dbReference>
<dbReference type="InterPro" id="IPR029150">
    <property type="entry name" value="dCache_3"/>
</dbReference>
<dbReference type="SMART" id="SM00052">
    <property type="entry name" value="EAL"/>
    <property type="match status" value="1"/>
</dbReference>
<dbReference type="InterPro" id="IPR000160">
    <property type="entry name" value="GGDEF_dom"/>
</dbReference>
<evidence type="ECO:0000259" key="4">
    <source>
        <dbReference type="PROSITE" id="PS50887"/>
    </source>
</evidence>
<organism evidence="5 6">
    <name type="scientific">Marinomonas communis</name>
    <dbReference type="NCBI Taxonomy" id="28254"/>
    <lineage>
        <taxon>Bacteria</taxon>
        <taxon>Pseudomonadati</taxon>
        <taxon>Pseudomonadota</taxon>
        <taxon>Gammaproteobacteria</taxon>
        <taxon>Oceanospirillales</taxon>
        <taxon>Oceanospirillaceae</taxon>
        <taxon>Marinomonas</taxon>
    </lineage>
</organism>
<feature type="domain" description="EAL" evidence="2">
    <location>
        <begin position="531"/>
        <end position="784"/>
    </location>
</feature>
<name>A0A4R6X0U9_9GAMM</name>
<dbReference type="GO" id="GO:0071111">
    <property type="term" value="F:cyclic-guanylate-specific phosphodiesterase activity"/>
    <property type="evidence" value="ECO:0007669"/>
    <property type="project" value="InterPro"/>
</dbReference>
<dbReference type="OrthoDB" id="9804951at2"/>
<evidence type="ECO:0000313" key="5">
    <source>
        <dbReference type="EMBL" id="TDR12462.1"/>
    </source>
</evidence>
<feature type="domain" description="GGDEF" evidence="4">
    <location>
        <begin position="391"/>
        <end position="523"/>
    </location>
</feature>
<dbReference type="Gene3D" id="3.20.20.450">
    <property type="entry name" value="EAL domain"/>
    <property type="match status" value="1"/>
</dbReference>
<dbReference type="RefSeq" id="WP_133563188.1">
    <property type="nucleotide sequence ID" value="NZ_SNZA01000004.1"/>
</dbReference>
<dbReference type="InterPro" id="IPR029151">
    <property type="entry name" value="Sensor-like_sf"/>
</dbReference>
<gene>
    <name evidence="5" type="ORF">C8D85_2496</name>
</gene>
<dbReference type="AlphaFoldDB" id="A0A4R6X0U9"/>
<dbReference type="GO" id="GO:0016020">
    <property type="term" value="C:membrane"/>
    <property type="evidence" value="ECO:0007669"/>
    <property type="project" value="InterPro"/>
</dbReference>
<keyword evidence="1" id="KW-0472">Membrane</keyword>
<dbReference type="SMART" id="SM00267">
    <property type="entry name" value="GGDEF"/>
    <property type="match status" value="1"/>
</dbReference>